<evidence type="ECO:0000313" key="2">
    <source>
        <dbReference type="EMBL" id="CEK58229.1"/>
    </source>
</evidence>
<dbReference type="EMBL" id="HACG01011364">
    <property type="protein sequence ID" value="CEK58229.1"/>
    <property type="molecule type" value="Transcribed_RNA"/>
</dbReference>
<comment type="similarity">
    <text evidence="1">Belongs to the FAM227 family.</text>
</comment>
<organism evidence="2">
    <name type="scientific">Arion vulgaris</name>
    <dbReference type="NCBI Taxonomy" id="1028688"/>
    <lineage>
        <taxon>Eukaryota</taxon>
        <taxon>Metazoa</taxon>
        <taxon>Spiralia</taxon>
        <taxon>Lophotrochozoa</taxon>
        <taxon>Mollusca</taxon>
        <taxon>Gastropoda</taxon>
        <taxon>Heterobranchia</taxon>
        <taxon>Euthyneura</taxon>
        <taxon>Panpulmonata</taxon>
        <taxon>Eupulmonata</taxon>
        <taxon>Stylommatophora</taxon>
        <taxon>Helicina</taxon>
        <taxon>Arionoidea</taxon>
        <taxon>Arionidae</taxon>
        <taxon>Arion</taxon>
    </lineage>
</organism>
<evidence type="ECO:0000256" key="1">
    <source>
        <dbReference type="ARBA" id="ARBA00008666"/>
    </source>
</evidence>
<dbReference type="InterPro" id="IPR029417">
    <property type="entry name" value="FAM227"/>
</dbReference>
<dbReference type="AlphaFoldDB" id="A0A0B6YPN8"/>
<reference evidence="2" key="1">
    <citation type="submission" date="2014-12" db="EMBL/GenBank/DDBJ databases">
        <title>Insight into the proteome of Arion vulgaris.</title>
        <authorList>
            <person name="Aradska J."/>
            <person name="Bulat T."/>
            <person name="Smidak R."/>
            <person name="Sarate P."/>
            <person name="Gangsoo J."/>
            <person name="Sialana F."/>
            <person name="Bilban M."/>
            <person name="Lubec G."/>
        </authorList>
    </citation>
    <scope>NUCLEOTIDE SEQUENCE</scope>
    <source>
        <tissue evidence="2">Skin</tissue>
    </source>
</reference>
<protein>
    <submittedName>
        <fullName evidence="2">Uncharacterized protein</fullName>
    </submittedName>
</protein>
<dbReference type="PANTHER" id="PTHR33560:SF1">
    <property type="entry name" value="PROTEIN FAM227A"/>
    <property type="match status" value="1"/>
</dbReference>
<accession>A0A0B6YPN8</accession>
<proteinExistence type="inferred from homology"/>
<sequence length="118" mass="13261">TNSGIIRSVMEAQNDPQTRKTKRIDGSPTRANKILMPIQEIASEDGGVEMDQKLSQISDNQHHIYHTSNKESHPVGKGCDFVHTVFNTEGRSPLVEHYLKMSGLERDAGLVVWVHRVQ</sequence>
<feature type="non-terminal residue" evidence="2">
    <location>
        <position position="1"/>
    </location>
</feature>
<dbReference type="PANTHER" id="PTHR33560">
    <property type="entry name" value="PROTEIN FAM227B"/>
    <property type="match status" value="1"/>
</dbReference>
<name>A0A0B6YPN8_9EUPU</name>
<gene>
    <name evidence="2" type="primary">ORF32403</name>
</gene>
<feature type="non-terminal residue" evidence="2">
    <location>
        <position position="118"/>
    </location>
</feature>